<keyword evidence="2" id="KW-1185">Reference proteome</keyword>
<comment type="caution">
    <text evidence="1">The sequence shown here is derived from an EMBL/GenBank/DDBJ whole genome shotgun (WGS) entry which is preliminary data.</text>
</comment>
<accession>A0A9D3SPJ1</accession>
<dbReference type="AlphaFoldDB" id="A0A9D3SPJ1"/>
<sequence>MLNSPDRLNPFDDELCGCRCGGGARLQLRLKFRDENEDSPVQACCPSQSHCVEDKLEISRCCEGSGGETFLKESS</sequence>
<protein>
    <submittedName>
        <fullName evidence="1">Uncharacterized protein</fullName>
    </submittedName>
</protein>
<evidence type="ECO:0000313" key="2">
    <source>
        <dbReference type="Proteomes" id="UP000824219"/>
    </source>
</evidence>
<evidence type="ECO:0000313" key="1">
    <source>
        <dbReference type="EMBL" id="KAG7332421.1"/>
    </source>
</evidence>
<reference evidence="1 2" key="1">
    <citation type="submission" date="2021-06" db="EMBL/GenBank/DDBJ databases">
        <title>Chromosome-level genome assembly of the red-tail catfish (Hemibagrus wyckioides).</title>
        <authorList>
            <person name="Shao F."/>
        </authorList>
    </citation>
    <scope>NUCLEOTIDE SEQUENCE [LARGE SCALE GENOMIC DNA]</scope>
    <source>
        <strain evidence="1">EC202008001</strain>
        <tissue evidence="1">Blood</tissue>
    </source>
</reference>
<proteinExistence type="predicted"/>
<organism evidence="1 2">
    <name type="scientific">Hemibagrus wyckioides</name>
    <dbReference type="NCBI Taxonomy" id="337641"/>
    <lineage>
        <taxon>Eukaryota</taxon>
        <taxon>Metazoa</taxon>
        <taxon>Chordata</taxon>
        <taxon>Craniata</taxon>
        <taxon>Vertebrata</taxon>
        <taxon>Euteleostomi</taxon>
        <taxon>Actinopterygii</taxon>
        <taxon>Neopterygii</taxon>
        <taxon>Teleostei</taxon>
        <taxon>Ostariophysi</taxon>
        <taxon>Siluriformes</taxon>
        <taxon>Bagridae</taxon>
        <taxon>Hemibagrus</taxon>
    </lineage>
</organism>
<name>A0A9D3SPJ1_9TELE</name>
<gene>
    <name evidence="1" type="ORF">KOW79_004255</name>
</gene>
<dbReference type="EMBL" id="JAHKSW010000005">
    <property type="protein sequence ID" value="KAG7332421.1"/>
    <property type="molecule type" value="Genomic_DNA"/>
</dbReference>
<dbReference type="Proteomes" id="UP000824219">
    <property type="component" value="Linkage Group LG05"/>
</dbReference>